<dbReference type="Proteomes" id="UP001152798">
    <property type="component" value="Chromosome 1"/>
</dbReference>
<dbReference type="EMBL" id="OV725077">
    <property type="protein sequence ID" value="CAH1392311.1"/>
    <property type="molecule type" value="Genomic_DNA"/>
</dbReference>
<keyword evidence="1" id="KW-0812">Transmembrane</keyword>
<gene>
    <name evidence="2" type="ORF">NEZAVI_LOCUS3160</name>
</gene>
<feature type="transmembrane region" description="Helical" evidence="1">
    <location>
        <begin position="38"/>
        <end position="59"/>
    </location>
</feature>
<evidence type="ECO:0000256" key="1">
    <source>
        <dbReference type="SAM" id="Phobius"/>
    </source>
</evidence>
<evidence type="ECO:0000313" key="2">
    <source>
        <dbReference type="EMBL" id="CAH1392311.1"/>
    </source>
</evidence>
<accession>A0A9P0H260</accession>
<name>A0A9P0H260_NEZVI</name>
<evidence type="ECO:0000313" key="3">
    <source>
        <dbReference type="Proteomes" id="UP001152798"/>
    </source>
</evidence>
<reference evidence="2" key="1">
    <citation type="submission" date="2022-01" db="EMBL/GenBank/DDBJ databases">
        <authorList>
            <person name="King R."/>
        </authorList>
    </citation>
    <scope>NUCLEOTIDE SEQUENCE</scope>
</reference>
<proteinExistence type="predicted"/>
<organism evidence="2 3">
    <name type="scientific">Nezara viridula</name>
    <name type="common">Southern green stink bug</name>
    <name type="synonym">Cimex viridulus</name>
    <dbReference type="NCBI Taxonomy" id="85310"/>
    <lineage>
        <taxon>Eukaryota</taxon>
        <taxon>Metazoa</taxon>
        <taxon>Ecdysozoa</taxon>
        <taxon>Arthropoda</taxon>
        <taxon>Hexapoda</taxon>
        <taxon>Insecta</taxon>
        <taxon>Pterygota</taxon>
        <taxon>Neoptera</taxon>
        <taxon>Paraneoptera</taxon>
        <taxon>Hemiptera</taxon>
        <taxon>Heteroptera</taxon>
        <taxon>Panheteroptera</taxon>
        <taxon>Pentatomomorpha</taxon>
        <taxon>Pentatomoidea</taxon>
        <taxon>Pentatomidae</taxon>
        <taxon>Pentatominae</taxon>
        <taxon>Nezara</taxon>
    </lineage>
</organism>
<keyword evidence="1" id="KW-0472">Membrane</keyword>
<keyword evidence="1" id="KW-1133">Transmembrane helix</keyword>
<keyword evidence="3" id="KW-1185">Reference proteome</keyword>
<protein>
    <submittedName>
        <fullName evidence="2">Uncharacterized protein</fullName>
    </submittedName>
</protein>
<dbReference type="OrthoDB" id="6629810at2759"/>
<sequence>MRESSNRRIHSITNTNTFFNSTMSEELKFMIISFIDYYIRYYLMAILAVILMYITRFFGFVDTYNFETLIGERRLRSRGVSTNDLFTPMPSRCNKGVNTINIRTMLRHKQTSTSSLIEYEINNTKSIRPSSNNSNESNGISLRTTSMTAWSENEIK</sequence>
<dbReference type="AlphaFoldDB" id="A0A9P0H260"/>